<protein>
    <submittedName>
        <fullName evidence="1">DUF1501 domain-containing protein</fullName>
    </submittedName>
</protein>
<accession>A0ABV7MGT6</accession>
<sequence length="392" mass="41707">MIDRRLFLQSAGAVSVLAMGGVTLAKAPTDKRFVLIIQRGAQDGLHALPPYGDPAYYAVRPRVGLPKPGQENGVVKLDGLFGLHPELAPLRQLYASGELIALPAVATRYRKRSHFDGQNLLENGSGEPFGTTSGFLNRALLGLGDAKDRLGLTVGMSAPLILQGKAQVQSWAPSVLPKASDDFLARLAFAYSGDEVLSDTLAAAMMPAAEMDVSNKDAMRINKGKDLSLAAANVGAMLAMADGPRVAVLESTGWDHHDGLLYRSRNLFKDLARTITTLKDSMGPAWEDTVVMTVSEFGRTVRENGSAGSDHGTAGTSFLAGGAVRGGRIVGDWPGLRSQDMYQGRDLFPANSTEGLFKAVLIDHLGISEGYVEREVLPGTGSARKTEGLFRA</sequence>
<dbReference type="InterPro" id="IPR006311">
    <property type="entry name" value="TAT_signal"/>
</dbReference>
<dbReference type="RefSeq" id="WP_189576868.1">
    <property type="nucleotide sequence ID" value="NZ_BMXU01000002.1"/>
</dbReference>
<dbReference type="Proteomes" id="UP001595607">
    <property type="component" value="Unassembled WGS sequence"/>
</dbReference>
<dbReference type="PANTHER" id="PTHR43737">
    <property type="entry name" value="BLL7424 PROTEIN"/>
    <property type="match status" value="1"/>
</dbReference>
<proteinExistence type="predicted"/>
<comment type="caution">
    <text evidence="1">The sequence shown here is derived from an EMBL/GenBank/DDBJ whole genome shotgun (WGS) entry which is preliminary data.</text>
</comment>
<keyword evidence="2" id="KW-1185">Reference proteome</keyword>
<evidence type="ECO:0000313" key="2">
    <source>
        <dbReference type="Proteomes" id="UP001595607"/>
    </source>
</evidence>
<evidence type="ECO:0000313" key="1">
    <source>
        <dbReference type="EMBL" id="MFC3303900.1"/>
    </source>
</evidence>
<dbReference type="EMBL" id="JBHRVA010000003">
    <property type="protein sequence ID" value="MFC3303900.1"/>
    <property type="molecule type" value="Genomic_DNA"/>
</dbReference>
<dbReference type="Pfam" id="PF07394">
    <property type="entry name" value="DUF1501"/>
    <property type="match status" value="1"/>
</dbReference>
<dbReference type="PANTHER" id="PTHR43737:SF1">
    <property type="entry name" value="DUF1501 DOMAIN-CONTAINING PROTEIN"/>
    <property type="match status" value="1"/>
</dbReference>
<dbReference type="InterPro" id="IPR010869">
    <property type="entry name" value="DUF1501"/>
</dbReference>
<dbReference type="PROSITE" id="PS51318">
    <property type="entry name" value="TAT"/>
    <property type="match status" value="1"/>
</dbReference>
<organism evidence="1 2">
    <name type="scientific">Parvularcula lutaonensis</name>
    <dbReference type="NCBI Taxonomy" id="491923"/>
    <lineage>
        <taxon>Bacteria</taxon>
        <taxon>Pseudomonadati</taxon>
        <taxon>Pseudomonadota</taxon>
        <taxon>Alphaproteobacteria</taxon>
        <taxon>Parvularculales</taxon>
        <taxon>Parvularculaceae</taxon>
        <taxon>Parvularcula</taxon>
    </lineage>
</organism>
<gene>
    <name evidence="1" type="ORF">ACFONP_14300</name>
</gene>
<name>A0ABV7MGT6_9PROT</name>
<reference evidence="2" key="1">
    <citation type="journal article" date="2019" name="Int. J. Syst. Evol. Microbiol.">
        <title>The Global Catalogue of Microorganisms (GCM) 10K type strain sequencing project: providing services to taxonomists for standard genome sequencing and annotation.</title>
        <authorList>
            <consortium name="The Broad Institute Genomics Platform"/>
            <consortium name="The Broad Institute Genome Sequencing Center for Infectious Disease"/>
            <person name="Wu L."/>
            <person name="Ma J."/>
        </authorList>
    </citation>
    <scope>NUCLEOTIDE SEQUENCE [LARGE SCALE GENOMIC DNA]</scope>
    <source>
        <strain evidence="2">KCTC 22245</strain>
    </source>
</reference>